<gene>
    <name evidence="2" type="ORF">PYX00_008496</name>
</gene>
<dbReference type="AlphaFoldDB" id="A0AAW2HNH7"/>
<proteinExistence type="predicted"/>
<evidence type="ECO:0000313" key="2">
    <source>
        <dbReference type="EMBL" id="KAL0271395.1"/>
    </source>
</evidence>
<accession>A0AAW2HNH7</accession>
<organism evidence="2">
    <name type="scientific">Menopon gallinae</name>
    <name type="common">poultry shaft louse</name>
    <dbReference type="NCBI Taxonomy" id="328185"/>
    <lineage>
        <taxon>Eukaryota</taxon>
        <taxon>Metazoa</taxon>
        <taxon>Ecdysozoa</taxon>
        <taxon>Arthropoda</taxon>
        <taxon>Hexapoda</taxon>
        <taxon>Insecta</taxon>
        <taxon>Pterygota</taxon>
        <taxon>Neoptera</taxon>
        <taxon>Paraneoptera</taxon>
        <taxon>Psocodea</taxon>
        <taxon>Troctomorpha</taxon>
        <taxon>Phthiraptera</taxon>
        <taxon>Amblycera</taxon>
        <taxon>Menoponidae</taxon>
        <taxon>Menopon</taxon>
    </lineage>
</organism>
<dbReference type="EMBL" id="JARGDH010000004">
    <property type="protein sequence ID" value="KAL0271395.1"/>
    <property type="molecule type" value="Genomic_DNA"/>
</dbReference>
<name>A0AAW2HNH7_9NEOP</name>
<sequence length="264" mass="30072">MEWPEEVFKKCKLANCQSHLTVAQRDQIIICDNNDEENKDILKPLTKQIPFVNEIVWKRLIQPSKIIQIRTSASILIDDPDEKSEPANESNGLSILAGRPGRDPEKPENVAIKSLFKQMVSRPERESVTRAIIHLPRSSDLEKMRKLLETALMDKLLEVEIARNSKKKTMRREIPETARGSSIFIHPKNGCKTTFAQIVGELKGTIKKPSNEGVKITSKGDRPESQKNFIKSVQEKVKSAGEIILREKEKKLLIKDLDESTKRE</sequence>
<protein>
    <submittedName>
        <fullName evidence="2">Uncharacterized protein</fullName>
    </submittedName>
</protein>
<reference evidence="2" key="1">
    <citation type="journal article" date="2024" name="Gigascience">
        <title>Chromosome-level genome of the poultry shaft louse Menopon gallinae provides insight into the host-switching and adaptive evolution of parasitic lice.</title>
        <authorList>
            <person name="Xu Y."/>
            <person name="Ma L."/>
            <person name="Liu S."/>
            <person name="Liang Y."/>
            <person name="Liu Q."/>
            <person name="He Z."/>
            <person name="Tian L."/>
            <person name="Duan Y."/>
            <person name="Cai W."/>
            <person name="Li H."/>
            <person name="Song F."/>
        </authorList>
    </citation>
    <scope>NUCLEOTIDE SEQUENCE</scope>
    <source>
        <strain evidence="2">Cailab_2023a</strain>
    </source>
</reference>
<feature type="region of interest" description="Disordered" evidence="1">
    <location>
        <begin position="79"/>
        <end position="104"/>
    </location>
</feature>
<evidence type="ECO:0000256" key="1">
    <source>
        <dbReference type="SAM" id="MobiDB-lite"/>
    </source>
</evidence>
<comment type="caution">
    <text evidence="2">The sequence shown here is derived from an EMBL/GenBank/DDBJ whole genome shotgun (WGS) entry which is preliminary data.</text>
</comment>